<organism evidence="5 6">
    <name type="scientific">Oleiharenicola lentus</name>
    <dbReference type="NCBI Taxonomy" id="2508720"/>
    <lineage>
        <taxon>Bacteria</taxon>
        <taxon>Pseudomonadati</taxon>
        <taxon>Verrucomicrobiota</taxon>
        <taxon>Opitutia</taxon>
        <taxon>Opitutales</taxon>
        <taxon>Opitutaceae</taxon>
        <taxon>Oleiharenicola</taxon>
    </lineage>
</organism>
<gene>
    <name evidence="5" type="ORF">ESB00_03025</name>
</gene>
<dbReference type="Pfam" id="PF01985">
    <property type="entry name" value="CRS1_YhbY"/>
    <property type="match status" value="1"/>
</dbReference>
<keyword evidence="6" id="KW-1185">Reference proteome</keyword>
<dbReference type="SUPFAM" id="SSF75471">
    <property type="entry name" value="YhbY-like"/>
    <property type="match status" value="1"/>
</dbReference>
<name>A0A4Q1C7J5_9BACT</name>
<evidence type="ECO:0000256" key="2">
    <source>
        <dbReference type="PROSITE-ProRule" id="PRU00626"/>
    </source>
</evidence>
<dbReference type="PANTHER" id="PTHR40065:SF3">
    <property type="entry name" value="RNA-BINDING PROTEIN YHBY"/>
    <property type="match status" value="1"/>
</dbReference>
<evidence type="ECO:0000256" key="3">
    <source>
        <dbReference type="SAM" id="MobiDB-lite"/>
    </source>
</evidence>
<accession>A0A4Q1C7J5</accession>
<dbReference type="Gene3D" id="3.30.110.60">
    <property type="entry name" value="YhbY-like"/>
    <property type="match status" value="1"/>
</dbReference>
<evidence type="ECO:0000313" key="6">
    <source>
        <dbReference type="Proteomes" id="UP000290218"/>
    </source>
</evidence>
<dbReference type="PROSITE" id="PS51295">
    <property type="entry name" value="CRM"/>
    <property type="match status" value="1"/>
</dbReference>
<protein>
    <submittedName>
        <fullName evidence="5">YhbY family RNA-binding protein</fullName>
    </submittedName>
</protein>
<evidence type="ECO:0000313" key="5">
    <source>
        <dbReference type="EMBL" id="RXK54884.1"/>
    </source>
</evidence>
<dbReference type="GO" id="GO:0003723">
    <property type="term" value="F:RNA binding"/>
    <property type="evidence" value="ECO:0007669"/>
    <property type="project" value="UniProtKB-UniRule"/>
</dbReference>
<dbReference type="InterPro" id="IPR035920">
    <property type="entry name" value="YhbY-like_sf"/>
</dbReference>
<evidence type="ECO:0000256" key="1">
    <source>
        <dbReference type="ARBA" id="ARBA00022884"/>
    </source>
</evidence>
<proteinExistence type="predicted"/>
<dbReference type="OrthoDB" id="196088at2"/>
<dbReference type="EMBL" id="SDHX01000001">
    <property type="protein sequence ID" value="RXK54884.1"/>
    <property type="molecule type" value="Genomic_DNA"/>
</dbReference>
<keyword evidence="1 2" id="KW-0694">RNA-binding</keyword>
<dbReference type="PANTHER" id="PTHR40065">
    <property type="entry name" value="RNA-BINDING PROTEIN YHBY"/>
    <property type="match status" value="1"/>
</dbReference>
<dbReference type="InterPro" id="IPR001890">
    <property type="entry name" value="RNA-binding_CRM"/>
</dbReference>
<evidence type="ECO:0000259" key="4">
    <source>
        <dbReference type="PROSITE" id="PS51295"/>
    </source>
</evidence>
<dbReference type="Proteomes" id="UP000290218">
    <property type="component" value="Unassembled WGS sequence"/>
</dbReference>
<sequence>MTLPTLTGAEKTKLRGRGQTLPDGAWLGKDGVSPAFLAELNRQFVTHDLVKLRFTGGQDRHERADLCDQIAAAASCLCVGAVGHTALFWRPLPAAPDQA</sequence>
<dbReference type="RefSeq" id="WP_129046248.1">
    <property type="nucleotide sequence ID" value="NZ_SDHX01000001.1"/>
</dbReference>
<feature type="domain" description="CRM" evidence="4">
    <location>
        <begin position="4"/>
        <end position="99"/>
    </location>
</feature>
<dbReference type="AlphaFoldDB" id="A0A4Q1C7J5"/>
<feature type="region of interest" description="Disordered" evidence="3">
    <location>
        <begin position="1"/>
        <end position="20"/>
    </location>
</feature>
<dbReference type="SMART" id="SM01103">
    <property type="entry name" value="CRS1_YhbY"/>
    <property type="match status" value="1"/>
</dbReference>
<reference evidence="5 6" key="1">
    <citation type="submission" date="2019-01" db="EMBL/GenBank/DDBJ databases">
        <title>Lacunisphaera sp. strain TWA-58.</title>
        <authorList>
            <person name="Chen W.-M."/>
        </authorList>
    </citation>
    <scope>NUCLEOTIDE SEQUENCE [LARGE SCALE GENOMIC DNA]</scope>
    <source>
        <strain evidence="5 6">TWA-58</strain>
    </source>
</reference>
<dbReference type="InterPro" id="IPR051925">
    <property type="entry name" value="RNA-binding_domain"/>
</dbReference>
<comment type="caution">
    <text evidence="5">The sequence shown here is derived from an EMBL/GenBank/DDBJ whole genome shotgun (WGS) entry which is preliminary data.</text>
</comment>